<dbReference type="eggNOG" id="ENOG5031XAC">
    <property type="taxonomic scope" value="Bacteria"/>
</dbReference>
<dbReference type="STRING" id="1480694.DC28_05190"/>
<protein>
    <submittedName>
        <fullName evidence="1">Uncharacterized protein</fullName>
    </submittedName>
</protein>
<dbReference type="RefSeq" id="WP_037546515.1">
    <property type="nucleotide sequence ID" value="NZ_JNUP01000045.1"/>
</dbReference>
<keyword evidence="2" id="KW-1185">Reference proteome</keyword>
<name>A0A098R0F9_9SPIO</name>
<accession>A0A098R0F9</accession>
<reference evidence="1 2" key="1">
    <citation type="submission" date="2014-05" db="EMBL/GenBank/DDBJ databases">
        <title>De novo Genome Sequence of Spirocheata sp.</title>
        <authorList>
            <person name="Shivani Y."/>
            <person name="Subhash Y."/>
            <person name="Tushar L."/>
            <person name="Sasikala C."/>
            <person name="Ramana C.V."/>
        </authorList>
    </citation>
    <scope>NUCLEOTIDE SEQUENCE [LARGE SCALE GENOMIC DNA]</scope>
    <source>
        <strain evidence="1 2">JC230</strain>
    </source>
</reference>
<dbReference type="OrthoDB" id="279123at2"/>
<sequence>MKMTPEYQKAQQNMQAGVITADGFLGDDRRPLLDIIEHDEETMKELDLDFEILTARMRYLMEEGRKGLGEPVTIDNKWIVRVDEARGYLPSPFEDGIFRKVNAEVELLVDGKASGKTLVYTEMSLHLIEKYHFFEGKGSPFRLEPLHAKAILGL</sequence>
<evidence type="ECO:0000313" key="2">
    <source>
        <dbReference type="Proteomes" id="UP000029692"/>
    </source>
</evidence>
<dbReference type="Proteomes" id="UP000029692">
    <property type="component" value="Unassembled WGS sequence"/>
</dbReference>
<evidence type="ECO:0000313" key="1">
    <source>
        <dbReference type="EMBL" id="KGE73173.1"/>
    </source>
</evidence>
<dbReference type="EMBL" id="JNUP01000045">
    <property type="protein sequence ID" value="KGE73173.1"/>
    <property type="molecule type" value="Genomic_DNA"/>
</dbReference>
<comment type="caution">
    <text evidence="1">The sequence shown here is derived from an EMBL/GenBank/DDBJ whole genome shotgun (WGS) entry which is preliminary data.</text>
</comment>
<proteinExistence type="predicted"/>
<dbReference type="AlphaFoldDB" id="A0A098R0F9"/>
<gene>
    <name evidence="1" type="ORF">DC28_05190</name>
</gene>
<organism evidence="1 2">
    <name type="scientific">Spirochaeta lutea</name>
    <dbReference type="NCBI Taxonomy" id="1480694"/>
    <lineage>
        <taxon>Bacteria</taxon>
        <taxon>Pseudomonadati</taxon>
        <taxon>Spirochaetota</taxon>
        <taxon>Spirochaetia</taxon>
        <taxon>Spirochaetales</taxon>
        <taxon>Spirochaetaceae</taxon>
        <taxon>Spirochaeta</taxon>
    </lineage>
</organism>